<reference evidence="2 3" key="1">
    <citation type="submission" date="2019-06" db="EMBL/GenBank/DDBJ databases">
        <title>Draft genome of C. phoceense Strain 272.</title>
        <authorList>
            <person name="Pacheco L.G.C."/>
            <person name="Barberis C.M."/>
            <person name="Almuzara M.N."/>
            <person name="Traglia G.M."/>
            <person name="Santos C.S."/>
            <person name="Rocha D.J.P.G."/>
            <person name="Aguiar E.R.G.R."/>
            <person name="Vay C.A."/>
        </authorList>
    </citation>
    <scope>NUCLEOTIDE SEQUENCE [LARGE SCALE GENOMIC DNA]</scope>
    <source>
        <strain evidence="2 3">272</strain>
    </source>
</reference>
<dbReference type="STRING" id="1686286.GCA_900092335_01262"/>
<name>A0A540R8U2_9CORY</name>
<protein>
    <recommendedName>
        <fullName evidence="1">Adenosine deaminase domain-containing protein</fullName>
    </recommendedName>
</protein>
<feature type="domain" description="Adenosine deaminase" evidence="1">
    <location>
        <begin position="25"/>
        <end position="148"/>
    </location>
</feature>
<dbReference type="InterPro" id="IPR032466">
    <property type="entry name" value="Metal_Hydrolase"/>
</dbReference>
<gene>
    <name evidence="2" type="ORF">EJK80_03100</name>
</gene>
<organism evidence="2 3">
    <name type="scientific">Corynebacterium phoceense</name>
    <dbReference type="NCBI Taxonomy" id="1686286"/>
    <lineage>
        <taxon>Bacteria</taxon>
        <taxon>Bacillati</taxon>
        <taxon>Actinomycetota</taxon>
        <taxon>Actinomycetes</taxon>
        <taxon>Mycobacteriales</taxon>
        <taxon>Corynebacteriaceae</taxon>
        <taxon>Corynebacterium</taxon>
    </lineage>
</organism>
<dbReference type="SUPFAM" id="SSF51556">
    <property type="entry name" value="Metallo-dependent hydrolases"/>
    <property type="match status" value="1"/>
</dbReference>
<dbReference type="Gene3D" id="3.20.20.140">
    <property type="entry name" value="Metal-dependent hydrolases"/>
    <property type="match status" value="1"/>
</dbReference>
<proteinExistence type="predicted"/>
<dbReference type="EMBL" id="VHIR01000003">
    <property type="protein sequence ID" value="TQE44132.1"/>
    <property type="molecule type" value="Genomic_DNA"/>
</dbReference>
<dbReference type="GO" id="GO:0019239">
    <property type="term" value="F:deaminase activity"/>
    <property type="evidence" value="ECO:0007669"/>
    <property type="project" value="InterPro"/>
</dbReference>
<dbReference type="Proteomes" id="UP000318080">
    <property type="component" value="Unassembled WGS sequence"/>
</dbReference>
<evidence type="ECO:0000313" key="2">
    <source>
        <dbReference type="EMBL" id="TQE44132.1"/>
    </source>
</evidence>
<accession>A0A540R8U2</accession>
<keyword evidence="3" id="KW-1185">Reference proteome</keyword>
<sequence length="185" mass="20122">MRRGFLPFELHADGELDDVAAGVQAGVNRLSHATALVDDFTANLDGIAPGEVSGWVCDRRIPVTFSPAVEIMRGQLEELSDHPLPLLQQLGFTCTISAGLPEVGTLTDQFVALNETFSYGLEEFFDLTVKAVENAFAPQVVREKLLETTILPAYEELGDPEFAEDALFRGEDADGASDHDHGHTH</sequence>
<dbReference type="AlphaFoldDB" id="A0A540R8U2"/>
<comment type="caution">
    <text evidence="2">The sequence shown here is derived from an EMBL/GenBank/DDBJ whole genome shotgun (WGS) entry which is preliminary data.</text>
</comment>
<evidence type="ECO:0000259" key="1">
    <source>
        <dbReference type="Pfam" id="PF00962"/>
    </source>
</evidence>
<evidence type="ECO:0000313" key="3">
    <source>
        <dbReference type="Proteomes" id="UP000318080"/>
    </source>
</evidence>
<dbReference type="Pfam" id="PF00962">
    <property type="entry name" value="A_deaminase"/>
    <property type="match status" value="1"/>
</dbReference>
<dbReference type="InterPro" id="IPR001365">
    <property type="entry name" value="A_deaminase_dom"/>
</dbReference>